<dbReference type="Gene3D" id="3.40.50.300">
    <property type="entry name" value="P-loop containing nucleotide triphosphate hydrolases"/>
    <property type="match status" value="7"/>
</dbReference>
<dbReference type="GO" id="GO:0005524">
    <property type="term" value="F:ATP binding"/>
    <property type="evidence" value="ECO:0007669"/>
    <property type="project" value="UniProtKB-KW"/>
</dbReference>
<feature type="domain" description="AAA+ ATPase" evidence="11">
    <location>
        <begin position="2047"/>
        <end position="2201"/>
    </location>
</feature>
<dbReference type="InterPro" id="IPR003593">
    <property type="entry name" value="AAA+_ATPase"/>
</dbReference>
<gene>
    <name evidence="12" type="ORF">BgAZ_107870</name>
</gene>
<dbReference type="GO" id="GO:0000055">
    <property type="term" value="P:ribosomal large subunit export from nucleus"/>
    <property type="evidence" value="ECO:0007669"/>
    <property type="project" value="TreeGrafter"/>
</dbReference>
<reference evidence="12" key="1">
    <citation type="submission" date="2023-08" db="EMBL/GenBank/DDBJ databases">
        <title>Draft sequence of the Babesia gibsoni genome.</title>
        <authorList>
            <person name="Yamagishi J.Y."/>
            <person name="Xuan X.X."/>
        </authorList>
    </citation>
    <scope>NUCLEOTIDE SEQUENCE</scope>
    <source>
        <strain evidence="12">Azabu</strain>
    </source>
</reference>
<keyword evidence="5 9" id="KW-0547">Nucleotide-binding</keyword>
<evidence type="ECO:0000256" key="3">
    <source>
        <dbReference type="ARBA" id="ARBA00007188"/>
    </source>
</evidence>
<evidence type="ECO:0000256" key="6">
    <source>
        <dbReference type="ARBA" id="ARBA00022840"/>
    </source>
</evidence>
<dbReference type="InterPro" id="IPR011704">
    <property type="entry name" value="ATPase_dyneun-rel_AAA"/>
</dbReference>
<keyword evidence="8 9" id="KW-0539">Nucleus</keyword>
<dbReference type="SUPFAM" id="SSF52540">
    <property type="entry name" value="P-loop containing nucleoside triphosphate hydrolases"/>
    <property type="match status" value="5"/>
</dbReference>
<dbReference type="PANTHER" id="PTHR48103:SF2">
    <property type="entry name" value="MIDASIN"/>
    <property type="match status" value="1"/>
</dbReference>
<evidence type="ECO:0000256" key="1">
    <source>
        <dbReference type="ARBA" id="ARBA00004604"/>
    </source>
</evidence>
<dbReference type="FunFam" id="3.40.50.300:FF:000142">
    <property type="entry name" value="Midasin"/>
    <property type="match status" value="2"/>
</dbReference>
<dbReference type="PIRSF" id="PIRSF010340">
    <property type="entry name" value="Midasin"/>
    <property type="match status" value="1"/>
</dbReference>
<evidence type="ECO:0000313" key="13">
    <source>
        <dbReference type="Proteomes" id="UP001230268"/>
    </source>
</evidence>
<dbReference type="CDD" id="cd00009">
    <property type="entry name" value="AAA"/>
    <property type="match status" value="1"/>
</dbReference>
<dbReference type="GO" id="GO:0005730">
    <property type="term" value="C:nucleolus"/>
    <property type="evidence" value="ECO:0007669"/>
    <property type="project" value="UniProtKB-SubCell"/>
</dbReference>
<dbReference type="InterPro" id="IPR041190">
    <property type="entry name" value="Midasin_AAA_lid_5"/>
</dbReference>
<feature type="compositionally biased region" description="Basic and acidic residues" evidence="10">
    <location>
        <begin position="3976"/>
        <end position="3990"/>
    </location>
</feature>
<accession>A0AAD8UTU9</accession>
<dbReference type="GO" id="GO:0016887">
    <property type="term" value="F:ATP hydrolysis activity"/>
    <property type="evidence" value="ECO:0007669"/>
    <property type="project" value="InterPro"/>
</dbReference>
<dbReference type="PANTHER" id="PTHR48103">
    <property type="entry name" value="MIDASIN-RELATED"/>
    <property type="match status" value="1"/>
</dbReference>
<evidence type="ECO:0000256" key="5">
    <source>
        <dbReference type="ARBA" id="ARBA00022741"/>
    </source>
</evidence>
<evidence type="ECO:0000256" key="8">
    <source>
        <dbReference type="ARBA" id="ARBA00023242"/>
    </source>
</evidence>
<keyword evidence="13" id="KW-1185">Reference proteome</keyword>
<evidence type="ECO:0000256" key="10">
    <source>
        <dbReference type="SAM" id="MobiDB-lite"/>
    </source>
</evidence>
<dbReference type="SMART" id="SM00382">
    <property type="entry name" value="AAA"/>
    <property type="match status" value="5"/>
</dbReference>
<feature type="compositionally biased region" description="Polar residues" evidence="10">
    <location>
        <begin position="4301"/>
        <end position="4319"/>
    </location>
</feature>
<dbReference type="Pfam" id="PF07728">
    <property type="entry name" value="AAA_5"/>
    <property type="match status" value="7"/>
</dbReference>
<sequence>MEEASHLNTCCRYIASILNASPEDEASGHLNEVVARFKSLGLSLSKSPTSEEPDFEEQTAYNIHQLYGDSFYVENEFRRLSSACASSLGDSTDIEEGWSKLRFVISSSLLHPGTSSDVIKGVPDVALSILVESMDHLGLPNDFILERLTLLWRLRNDLRLKRKVREYLDRILRLKEIVEKLYDGLSKLVDAPEERLMFKIKMFRFLSEILKSYSSNDNLDLRNSMITKTWSSMKDLLSVGKPEQEGELSDLHIVIPTPRPTTFPLNNIVHIGNRISYLRSTSVVQNDGFVNLKYSYGVLSSMLCHLDVSMGSVVSGENCKEFYIRELAHRVGVSHDRISLIYTEENTDVKTLIGQWICTDKVGEFSFNYGILTTAMREGRWLVFDDNLPHSIGCLLYRICQQGQMTIPELNETVEASSDFHFFITAKNELLLTGNLKQLPVTRIPALSEDDCIDIVCSRYISVRSISKPIVSAFFALRDSLQKHKGFNMSDLFKIANRLDTCGHTFDGYLSSSTKGVILEAFYCVLLAGISCDQTRQSILGDLADYFGVSRTYSYEMLPLNQITDRGNTQVHLKVLHQLMSCYLCNEPVILVGETGCGKTAVVQHFAKITGNTLRVYVFSEQSEAEDLIGSFFPDNIPDICSTLSEKTMSMLLRCCVVDDELLSFLDHVVELFRKGLYHNILGMLAASLAHITLYADTEINAEISILRKECSLRVGNDVHVKPPVKLNQLQQPLDSIPKNYLGVIEKYRSLFKSSAPKLHFKFEEGLLIQAMREGHWILLDEINLAPSDLLQRFVGIISKTSRTFDLYECGNRVIQIHENFRIFACMNPPLIRKGEFVTFTSGKKELPPNFRSHMTEIFVDAVDTIEDISIVVASYADKGDRSIPSDDICHFYHRVLEMCYQGELEDGSFKSPTFTLRNLVRTIRYMQHVMKRSHRAVKDGREAFADAALSCFASSLGPASFSNVSSLLPSTPSRASTFFEECTDYVRIEGYWIRRGGESIHKQEDFIVTPNIQKSIRRICRVLSGLRVPVLLEGPTASGKTSLVQYISELTGHKCIRINNHEHTDLSEYIGQFVFDSTSGRLRFNYGPIVTAMREGHWVILDELNLAPSQILEALNRILDDNREIYVPETGETIQSHPEFMIFATQNPANSIYGGRKQLSKAFCNRFVQLYIDGLDKGDLQQVLHQRCHIPLSRAEKIVATFEAIKSCPMNSMAFERHSVLITLRDLIKWANRVRDDDEGLAYYGWCVIAEKLRNHSEKEAVKEILERCCLLSKPSKPKQLSIDFDSDPSLCKFLNSMDFSRAELCAKEHYLWFERSTSRLIALILRALENNEPVLLVGDTGIGKTTICQLLAKLQGRALNILNLSKNSEASDFIGSFRPIRGLTSFHNNLNMLIEYLEDDARCPELVEYLKETMAWTLAKIDPNKFTEILELISALLETDTASDKEERQRKRQKMTNVDHSQLCTVISNLRKAFSSALFEWVDGPLVRSMSMGEWFLADEISLAEDAVLEKMNSVLETPSTITIPEAGGDTLRVIVGHQNFRFLATMNPSGDHGKRELSPALLNRFTVIYIPTPEFETVETLKSIMHHYCQGLPEWIAQSMADIISRHNSCCPNQKLTLRDIIRWAELMSPYKPMESFLNGAHVVFLDNMRAGAPGISLKEVLEIVAQHNPEVNVNVAAAAISNNDSVTSKLKKLPESPMGRPESYSFQSKNSLNLVAKLMRALEINRPILLEGEPGVGKSATISALAALNGVRLLRVNLSEHTDIMDLFGSDLPTIVDGNWKFIWHNGPVMEAAVKGHWIVLDELNLASQQVLEGLNALLDHRRETFIPELDRFIKCHDNFRLFASQNSATDGGGRKHLPKSFLNRFTKIYCQPLEEEDYCQILSQRYTSITSEEIKRIVSTLLQIKTSYCDNTCEYNLRDCMRFCDALSRGVPSKTFEDVFRFVFMSRTCCSLQCESMLRMLCGHGDNQIRIVPKYEWKPDISCSADEGINGEMSNNMDVDDKGDYAIGVNHAATSVRLLSTDSIWMQSQEEVHQSVFMAAHLNFPILLVGDASTGKQSIVRCVANRCEQPLVEFAMLPCFDTGDLLGGFEQVGTHETGDSSSTFRWVDSPVVSAIENGNWLLVSSLHNANPAILDRFNPILEVGGAMALNESGDCNRIIKPHPNFRIFMTADARHVGRISRAFRNRCMEIHIDYPSAIRSIVGNPITQFMEVLTNQISETMLRAGIIQDSLSDQIKKLEFDCSTVMDGARLARSMRKYSWKDSLTMSICNCILEWYMREFQYGAYSHHKWPFLKQWCMSDQPIYMTAKEISQTLPQDIKDNVLMLLECCLDWCKSNIHTHASLILMTNFLVHCNDFEDILQRDMAAAGLYKQIIDVDSALWFMSRSTEFDYGRRYCILSKLIDNDLEGPALNRLIKGFIRCDNPYEMQSLFEYVVFDGMKAHEQFVTVNGRRRFFEKMICNEINEETREFILSKMQLASFLLTRKLEVATVTVTYIVQRIYRDVGLLMDINVDLCSREQCGYKLQTNSEFSSYTTVLIGSPICCDLDVILDLHRYGMDRFVPSHINIAFAKECNVTKENVMMFISSYMASQDSDSALNKSLNCRVSLNMRQTETENTAITKFMYDRIKFLGSWVCHHFLVDDICEATLMKVHEYAMELLEFYVEMQKDIPSSCLAVIISVLMSLRRLLLDNSNHSWVYQILLDTWSLHIRMASHVEMNQLAYMANLISGHELGVGDQIEPDSAYKMDALDETTSVMLFWKHISEDNCLPSLYENIKRIESLRRMLSESIPIPHWSGLFTTLTMLSTVFSRGLNMEESVVNNYIRSHYSAIIRDERITLSLVDEVSTEDFNSQFKESDDMLSASTATQQDIIRILSHYVATTLSKTTESSTSGRIMFINDLWRMCGILLLIAMPNMNKVVEEVYNQLDREHRETRRDTLEIRLESYATMETLSDGMRYMSYDYLKKAMESLVSDKVNSSLRHYEAQDDFAEALGKNDTIALLRDMQHDLFNFLERTLKLTRSMSTKCDCESLVNFRGYLLKKYVVLPEVLRPVIMGIECLFCSISGSIIPTKNRGMLPSATNSERIVQRCLQYPYNILKHVNTGDLISLSATVYDSKGVYDLHCYIKCLLTCVDHECFHQTSMEPLKYAVLLLSGIASRLKMEREEGQEMRLSLLQACMAMAQKSAEKGVHDLLPSQKEIIRTIIRDCGPMDEYETLDDEEEPIEEADQNRQLNRITILCRMITREIQECRCREHVETACKELFTASELPVTNGTVANTKEDGVANQMSVTNQINSALCLAIACGADGNSFNQFGDITLLARRLMIGSEEFFGYRVKSDAAELMSFYKTVDLPSCMAAWDKITRLKAAVGALLTQFDGQQQLLDIDSMLNSISKVKLPNVTKVLLVTLLENLVARVHKWDAIAHSGISLREITVEIETLILELRRTELKGWYMAINNRIDSLRHAAYGYLVYFMEMCSHMHDAKTPLQRRITQSVKELVNFTVSAPIAHFEPILDMLRATVFLYRDTSNKTEIAMRSALENVLCFLQHWKPEIKERINSMKLEAHREVNELVKRINWSGTDYVSIHAMVNKQKAQLSSIMHRFQNQVAQPWSMVFSTSPMQHCVTEKNYNEQTMRKKGEDNITDVIHNVANNGTSILECLRSNIDYVRSNKSDLSRVQITRITREVEKELTEHGYPAAKGHDLKDWLCWIDFSSSMRSNGCLEAEDACNKLMLTLHVMFNLNDFFNKNKDILDFFNRNVDVNIFGHLVTMLRAVQCNIAEDASAFEKHKADMSILRILQKGNVKQIDKSSFKHMLSILDDIYEGALQANDKELMQYRISVDTTASSQKKHFRDNDESHMIRHIFEFRKYIENSEEFHCFKINDGQPNILVSGDWLLSWNEFCKDLSKVDCYSLPIMQFFHEKLIRLSNLLALAIPLEKLPVTKPKEFLSKNGILPQACLYLSQLIEAIAHVEPPHEEREQDSKEEWSAGTGLEDGTGAKNVSEDVNPEDGMFDNFKNENAPEHGDMSAENPSLDVDMEFEGDVLDLEDAKETSDIEEDENPGHNDEYDDLMNKQLDEDMVDEEQPLDNSGEALDTEGVSMGDTKDATEQNEGKQSDEHSCENDYTSEVEKQPHKEEDPTTAAYGNEEIETEKERDSHEESEQVPTGSMGNEMELQNEMDGEEIHDQEIDDNDIEESGDGQMDGMEEEGDTGEEGAETMEMKGHEKETDEGDDGVEPEGREMQGKCYPLAPNDELKRPLMSDIICPREGTTRNEYEETPYGTEGPSGESIRQEEKTETGGNSYEENTHSGSFWGDTSRNSGGMLSFLDMIQRLEHKAESSTNKDLKLKSISESITDVQNLNEHESTHNELDENSNMEGLSGSKEGAAAPNVDIDMTLCGNNQDRIDVELSEAVDSKQSKTEHLADTEMITGDNDVTMDVDEEDILPGSVDTSGVLYGTSDISMSDPHPDDLPSLANLSRTFEVDEASKKWRRYREETIGISTTLCEQMRMILDPTLNSSLQGDYKTGKRISIRKLMAFIASNYQRDKIWLRRSKPSKRDYRVVLAIDNSKSMEVSSAGTLALKAFACIYQAMSVLEIGKLSVCKYGGNVPELLLEMDGGEDPSGVVAGMTFDEESRHSHETGLPELLKFILHYLEKREERRKIAIIISDGKFNKEKARPWIQATISNQIVPLFVILDPLSSSNKSILQMKHVREIDGVLTVETFLSNLPFPYYAVIQNLDRLPHIISDLLRQWFALSNQR</sequence>
<dbReference type="InterPro" id="IPR036465">
    <property type="entry name" value="vWFA_dom_sf"/>
</dbReference>
<dbReference type="Proteomes" id="UP001230268">
    <property type="component" value="Unassembled WGS sequence"/>
</dbReference>
<feature type="domain" description="AAA+ ATPase" evidence="11">
    <location>
        <begin position="1332"/>
        <end position="1577"/>
    </location>
</feature>
<dbReference type="EMBL" id="JAVEPI010000001">
    <property type="protein sequence ID" value="KAK1444881.1"/>
    <property type="molecule type" value="Genomic_DNA"/>
</dbReference>
<dbReference type="Pfam" id="PF17865">
    <property type="entry name" value="AAA_lid_5"/>
    <property type="match status" value="1"/>
</dbReference>
<feature type="region of interest" description="Disordered" evidence="10">
    <location>
        <begin position="3976"/>
        <end position="4036"/>
    </location>
</feature>
<dbReference type="SUPFAM" id="SSF53300">
    <property type="entry name" value="vWA-like"/>
    <property type="match status" value="1"/>
</dbReference>
<feature type="domain" description="AAA+ ATPase" evidence="11">
    <location>
        <begin position="1027"/>
        <end position="1174"/>
    </location>
</feature>
<comment type="caution">
    <text evidence="12">The sequence shown here is derived from an EMBL/GenBank/DDBJ whole genome shotgun (WGS) entry which is preliminary data.</text>
</comment>
<protein>
    <recommendedName>
        <fullName evidence="4 9">Midasin</fullName>
    </recommendedName>
</protein>
<name>A0AAD8UTU9_BABGI</name>
<feature type="compositionally biased region" description="Basic and acidic residues" evidence="10">
    <location>
        <begin position="4064"/>
        <end position="4080"/>
    </location>
</feature>
<feature type="domain" description="AAA+ ATPase" evidence="11">
    <location>
        <begin position="585"/>
        <end position="822"/>
    </location>
</feature>
<dbReference type="GO" id="GO:0000027">
    <property type="term" value="P:ribosomal large subunit assembly"/>
    <property type="evidence" value="ECO:0007669"/>
    <property type="project" value="InterPro"/>
</dbReference>
<keyword evidence="6 9" id="KW-0067">ATP-binding</keyword>
<dbReference type="InterPro" id="IPR040848">
    <property type="entry name" value="AAA_lid_7"/>
</dbReference>
<dbReference type="InterPro" id="IPR027417">
    <property type="entry name" value="P-loop_NTPase"/>
</dbReference>
<feature type="domain" description="AAA+ ATPase" evidence="11">
    <location>
        <begin position="1728"/>
        <end position="1879"/>
    </location>
</feature>
<feature type="compositionally biased region" description="Basic and acidic residues" evidence="10">
    <location>
        <begin position="4106"/>
        <end position="4141"/>
    </location>
</feature>
<feature type="compositionally biased region" description="Basic and acidic residues" evidence="10">
    <location>
        <begin position="4019"/>
        <end position="4030"/>
    </location>
</feature>
<dbReference type="InterPro" id="IPR012099">
    <property type="entry name" value="Midasin"/>
</dbReference>
<evidence type="ECO:0000256" key="7">
    <source>
        <dbReference type="ARBA" id="ARBA00023186"/>
    </source>
</evidence>
<feature type="compositionally biased region" description="Basic and acidic residues" evidence="10">
    <location>
        <begin position="4155"/>
        <end position="4164"/>
    </location>
</feature>
<dbReference type="GO" id="GO:0030687">
    <property type="term" value="C:preribosome, large subunit precursor"/>
    <property type="evidence" value="ECO:0007669"/>
    <property type="project" value="TreeGrafter"/>
</dbReference>
<dbReference type="GO" id="GO:0005654">
    <property type="term" value="C:nucleoplasm"/>
    <property type="evidence" value="ECO:0007669"/>
    <property type="project" value="UniProtKB-SubCell"/>
</dbReference>
<keyword evidence="7 9" id="KW-0143">Chaperone</keyword>
<comment type="function">
    <text evidence="9">Nuclear chaperone required for maturation and nuclear export of pre-60S ribosome subunits.</text>
</comment>
<feature type="region of interest" description="Disordered" evidence="10">
    <location>
        <begin position="4054"/>
        <end position="4319"/>
    </location>
</feature>
<comment type="similarity">
    <text evidence="3 9">Belongs to the midasin family.</text>
</comment>
<comment type="subcellular location">
    <subcellularLocation>
        <location evidence="1">Nucleus</location>
        <location evidence="1">Nucleolus</location>
    </subcellularLocation>
    <subcellularLocation>
        <location evidence="2">Nucleus</location>
        <location evidence="2">Nucleoplasm</location>
    </subcellularLocation>
</comment>
<evidence type="ECO:0000256" key="9">
    <source>
        <dbReference type="PIRNR" id="PIRNR010340"/>
    </source>
</evidence>
<feature type="compositionally biased region" description="Acidic residues" evidence="10">
    <location>
        <begin position="4191"/>
        <end position="4220"/>
    </location>
</feature>
<feature type="region of interest" description="Disordered" evidence="10">
    <location>
        <begin position="4361"/>
        <end position="4390"/>
    </location>
</feature>
<proteinExistence type="inferred from homology"/>
<evidence type="ECO:0000259" key="11">
    <source>
        <dbReference type="SMART" id="SM00382"/>
    </source>
</evidence>
<dbReference type="Pfam" id="PF17867">
    <property type="entry name" value="AAA_lid_7"/>
    <property type="match status" value="1"/>
</dbReference>
<feature type="compositionally biased region" description="Basic and acidic residues" evidence="10">
    <location>
        <begin position="4364"/>
        <end position="4373"/>
    </location>
</feature>
<evidence type="ECO:0000256" key="4">
    <source>
        <dbReference type="ARBA" id="ARBA00017143"/>
    </source>
</evidence>
<evidence type="ECO:0000313" key="12">
    <source>
        <dbReference type="EMBL" id="KAK1444881.1"/>
    </source>
</evidence>
<organism evidence="12 13">
    <name type="scientific">Babesia gibsoni</name>
    <dbReference type="NCBI Taxonomy" id="33632"/>
    <lineage>
        <taxon>Eukaryota</taxon>
        <taxon>Sar</taxon>
        <taxon>Alveolata</taxon>
        <taxon>Apicomplexa</taxon>
        <taxon>Aconoidasida</taxon>
        <taxon>Piroplasmida</taxon>
        <taxon>Babesiidae</taxon>
        <taxon>Babesia</taxon>
    </lineage>
</organism>
<evidence type="ECO:0000256" key="2">
    <source>
        <dbReference type="ARBA" id="ARBA00004642"/>
    </source>
</evidence>